<keyword evidence="2" id="KW-1185">Reference proteome</keyword>
<accession>A0AAW1PBH6</accession>
<dbReference type="Proteomes" id="UP001465755">
    <property type="component" value="Unassembled WGS sequence"/>
</dbReference>
<dbReference type="GO" id="GO:0005737">
    <property type="term" value="C:cytoplasm"/>
    <property type="evidence" value="ECO:0007669"/>
    <property type="project" value="GOC"/>
</dbReference>
<name>A0AAW1PBH6_9CHLO</name>
<dbReference type="PANTHER" id="PTHR12403">
    <property type="entry name" value="TRAFFICKING PROTEIN PARTICLE COMPLEX SUBUNIT 2"/>
    <property type="match status" value="1"/>
</dbReference>
<gene>
    <name evidence="1" type="ORF">WJX73_001473</name>
</gene>
<dbReference type="InterPro" id="IPR011012">
    <property type="entry name" value="Longin-like_dom_sf"/>
</dbReference>
<dbReference type="GO" id="GO:0006888">
    <property type="term" value="P:endoplasmic reticulum to Golgi vesicle-mediated transport"/>
    <property type="evidence" value="ECO:0007669"/>
    <property type="project" value="InterPro"/>
</dbReference>
<dbReference type="InterPro" id="IPR006722">
    <property type="entry name" value="Sedlin"/>
</dbReference>
<comment type="caution">
    <text evidence="1">The sequence shown here is derived from an EMBL/GenBank/DDBJ whole genome shotgun (WGS) entry which is preliminary data.</text>
</comment>
<evidence type="ECO:0000313" key="1">
    <source>
        <dbReference type="EMBL" id="KAK9805403.1"/>
    </source>
</evidence>
<protein>
    <recommendedName>
        <fullName evidence="3">Trafficking protein particle complex subunit 2</fullName>
    </recommendedName>
</protein>
<dbReference type="AlphaFoldDB" id="A0AAW1PBH6"/>
<dbReference type="Gene3D" id="3.30.450.70">
    <property type="match status" value="1"/>
</dbReference>
<dbReference type="Pfam" id="PF04628">
    <property type="entry name" value="Sedlin_N"/>
    <property type="match status" value="1"/>
</dbReference>
<evidence type="ECO:0000313" key="2">
    <source>
        <dbReference type="Proteomes" id="UP001465755"/>
    </source>
</evidence>
<evidence type="ECO:0008006" key="3">
    <source>
        <dbReference type="Google" id="ProtNLM"/>
    </source>
</evidence>
<dbReference type="CDD" id="cd14825">
    <property type="entry name" value="TRAPPC2_sedlin"/>
    <property type="match status" value="1"/>
</dbReference>
<proteinExistence type="predicted"/>
<organism evidence="1 2">
    <name type="scientific">Symbiochloris irregularis</name>
    <dbReference type="NCBI Taxonomy" id="706552"/>
    <lineage>
        <taxon>Eukaryota</taxon>
        <taxon>Viridiplantae</taxon>
        <taxon>Chlorophyta</taxon>
        <taxon>core chlorophytes</taxon>
        <taxon>Trebouxiophyceae</taxon>
        <taxon>Trebouxiales</taxon>
        <taxon>Trebouxiaceae</taxon>
        <taxon>Symbiochloris</taxon>
    </lineage>
</organism>
<reference evidence="1 2" key="1">
    <citation type="journal article" date="2024" name="Nat. Commun.">
        <title>Phylogenomics reveals the evolutionary origins of lichenization in chlorophyte algae.</title>
        <authorList>
            <person name="Puginier C."/>
            <person name="Libourel C."/>
            <person name="Otte J."/>
            <person name="Skaloud P."/>
            <person name="Haon M."/>
            <person name="Grisel S."/>
            <person name="Petersen M."/>
            <person name="Berrin J.G."/>
            <person name="Delaux P.M."/>
            <person name="Dal Grande F."/>
            <person name="Keller J."/>
        </authorList>
    </citation>
    <scope>NUCLEOTIDE SEQUENCE [LARGE SCALE GENOMIC DNA]</scope>
    <source>
        <strain evidence="1 2">SAG 2036</strain>
    </source>
</reference>
<sequence>MTSSALTFVVVGHDDHPIYEIDLAARGDSAVRDDRAQYLHQFVLHAALDAVEEQQWRSTSMHLSVVDRFNKLQVSAFITAAGLKLLLLHDGKSDDSVRQFFRDVYEIFLRVMLNPFFNPTLHVTSPQFDLKVRTIARSHFR</sequence>
<dbReference type="SUPFAM" id="SSF64356">
    <property type="entry name" value="SNARE-like"/>
    <property type="match status" value="1"/>
</dbReference>
<dbReference type="EMBL" id="JALJOQ010000043">
    <property type="protein sequence ID" value="KAK9805403.1"/>
    <property type="molecule type" value="Genomic_DNA"/>
</dbReference>